<keyword evidence="2" id="KW-1185">Reference proteome</keyword>
<protein>
    <submittedName>
        <fullName evidence="1">Uncharacterized protein</fullName>
    </submittedName>
</protein>
<organism evidence="1 2">
    <name type="scientific">Vaccinium darrowii</name>
    <dbReference type="NCBI Taxonomy" id="229202"/>
    <lineage>
        <taxon>Eukaryota</taxon>
        <taxon>Viridiplantae</taxon>
        <taxon>Streptophyta</taxon>
        <taxon>Embryophyta</taxon>
        <taxon>Tracheophyta</taxon>
        <taxon>Spermatophyta</taxon>
        <taxon>Magnoliopsida</taxon>
        <taxon>eudicotyledons</taxon>
        <taxon>Gunneridae</taxon>
        <taxon>Pentapetalae</taxon>
        <taxon>asterids</taxon>
        <taxon>Ericales</taxon>
        <taxon>Ericaceae</taxon>
        <taxon>Vaccinioideae</taxon>
        <taxon>Vaccinieae</taxon>
        <taxon>Vaccinium</taxon>
    </lineage>
</organism>
<proteinExistence type="predicted"/>
<sequence>MPSRDAYLQLRDDYLQLRDAFFFVCNSKFPTKLTYLQLRNAFFLVIFVCAMFNSLESISPVDNMPAPGWGVYVSSGSFQWMGRWRLYWEDIKVFSMFYLFEGKSECDIFSQNQEDKELLSIIDHLNGSTAAHSGRKTTGETSDVIGMWIEITWAKAVVICLLLSVNLLFSSQITWPHVGQVYEQGEPTGNMERRIGLEDLQGQFGHTREDGRTTNRGREGRVREEIVWASGPDVGGLTTNRGREIGLEDLQGQFGRTREDGRTANRGREGRVREAIALGSMPDAGGLTPNRGREIGLEDLQGQFGRTREDGRTTNRGREVGILLVNAQASMPDAGGLTTNRGREIGLEDLQGQFGRTREDGRTTNRGREGGIREMIALGSMPDAGGLTPNRGMEIGLEDLQGQFGRTRKDAAAKLRVSVSTFKRKCREHGIVRWPDAKKIGDTIRDIFDGEIDWSIENDSIAETSETPTIVPVIDQSAMSIVYRNPNPLLSVQPQMPLTQMGSENLGGPLVSMQPRVTQMASENLGSPLVSLQPQVPWTQMASDNLGSFDDGRTYLALQAQQDTWFVMIKAMYGKDTILLFPFLVASGIIGLKGEVSKRLKFEVDSFDIKYEDDDERQSASKFPCFTAMISYLFGSISFLNHNDTDMVACRYLKRLDRKVKKSVSGGLVRGSYG</sequence>
<comment type="caution">
    <text evidence="1">The sequence shown here is derived from an EMBL/GenBank/DDBJ whole genome shotgun (WGS) entry which is preliminary data.</text>
</comment>
<dbReference type="EMBL" id="CM037158">
    <property type="protein sequence ID" value="KAH7851947.1"/>
    <property type="molecule type" value="Genomic_DNA"/>
</dbReference>
<evidence type="ECO:0000313" key="2">
    <source>
        <dbReference type="Proteomes" id="UP000828048"/>
    </source>
</evidence>
<reference evidence="1 2" key="1">
    <citation type="journal article" date="2021" name="Hortic Res">
        <title>High-quality reference genome and annotation aids understanding of berry development for evergreen blueberry (Vaccinium darrowii).</title>
        <authorList>
            <person name="Yu J."/>
            <person name="Hulse-Kemp A.M."/>
            <person name="Babiker E."/>
            <person name="Staton M."/>
        </authorList>
    </citation>
    <scope>NUCLEOTIDE SEQUENCE [LARGE SCALE GENOMIC DNA]</scope>
    <source>
        <strain evidence="2">cv. NJ 8807/NJ 8810</strain>
        <tissue evidence="1">Young leaf</tissue>
    </source>
</reference>
<gene>
    <name evidence="1" type="ORF">Vadar_018733</name>
</gene>
<name>A0ACB7YE86_9ERIC</name>
<accession>A0ACB7YE86</accession>
<dbReference type="Proteomes" id="UP000828048">
    <property type="component" value="Chromosome 8"/>
</dbReference>
<evidence type="ECO:0000313" key="1">
    <source>
        <dbReference type="EMBL" id="KAH7851947.1"/>
    </source>
</evidence>